<accession>A0AC60QY08</accession>
<protein>
    <submittedName>
        <fullName evidence="1">Uncharacterized protein</fullName>
    </submittedName>
</protein>
<proteinExistence type="predicted"/>
<reference evidence="1 2" key="1">
    <citation type="journal article" date="2020" name="Cell">
        <title>Large-Scale Comparative Analyses of Tick Genomes Elucidate Their Genetic Diversity and Vector Capacities.</title>
        <authorList>
            <consortium name="Tick Genome and Microbiome Consortium (TIGMIC)"/>
            <person name="Jia N."/>
            <person name="Wang J."/>
            <person name="Shi W."/>
            <person name="Du L."/>
            <person name="Sun Y."/>
            <person name="Zhan W."/>
            <person name="Jiang J.F."/>
            <person name="Wang Q."/>
            <person name="Zhang B."/>
            <person name="Ji P."/>
            <person name="Bell-Sakyi L."/>
            <person name="Cui X.M."/>
            <person name="Yuan T.T."/>
            <person name="Jiang B.G."/>
            <person name="Yang W.F."/>
            <person name="Lam T.T."/>
            <person name="Chang Q.C."/>
            <person name="Ding S.J."/>
            <person name="Wang X.J."/>
            <person name="Zhu J.G."/>
            <person name="Ruan X.D."/>
            <person name="Zhao L."/>
            <person name="Wei J.T."/>
            <person name="Ye R.Z."/>
            <person name="Que T.C."/>
            <person name="Du C.H."/>
            <person name="Zhou Y.H."/>
            <person name="Cheng J.X."/>
            <person name="Dai P.F."/>
            <person name="Guo W.B."/>
            <person name="Han X.H."/>
            <person name="Huang E.J."/>
            <person name="Li L.F."/>
            <person name="Wei W."/>
            <person name="Gao Y.C."/>
            <person name="Liu J.Z."/>
            <person name="Shao H.Z."/>
            <person name="Wang X."/>
            <person name="Wang C.C."/>
            <person name="Yang T.C."/>
            <person name="Huo Q.B."/>
            <person name="Li W."/>
            <person name="Chen H.Y."/>
            <person name="Chen S.E."/>
            <person name="Zhou L.G."/>
            <person name="Ni X.B."/>
            <person name="Tian J.H."/>
            <person name="Sheng Y."/>
            <person name="Liu T."/>
            <person name="Pan Y.S."/>
            <person name="Xia L.Y."/>
            <person name="Li J."/>
            <person name="Zhao F."/>
            <person name="Cao W.C."/>
        </authorList>
    </citation>
    <scope>NUCLEOTIDE SEQUENCE [LARGE SCALE GENOMIC DNA]</scope>
    <source>
        <strain evidence="1">Iper-2018</strain>
    </source>
</reference>
<name>A0AC60QY08_IXOPE</name>
<dbReference type="EMBL" id="JABSTQ010001827">
    <property type="protein sequence ID" value="KAG0444579.1"/>
    <property type="molecule type" value="Genomic_DNA"/>
</dbReference>
<gene>
    <name evidence="1" type="ORF">HPB47_013638</name>
</gene>
<evidence type="ECO:0000313" key="1">
    <source>
        <dbReference type="EMBL" id="KAG0444579.1"/>
    </source>
</evidence>
<sequence length="255" mass="28495">MIWRSSTVKLWLYAPTRQQMPSCGEQPNKLNHCLARHILPRGVILVSSTKVQYLQLVQALQQLPRTVLHCDLQFLPELKQLLQGALAPASDAVDVIVTDRMLETWKVNEEAEARDAKRAKSTVTILARHDPSSDYDERLRTFGWHRLSHRRTVARVRLVAVAAGLSLAGSDLTSVPRISSRTGYLSPFAYLGALSEDRGESTHYVWTSCCDNGFRQFALHTIGDPRPGGLQRTPGSRITVIVSDGLAYDEATLHR</sequence>
<organism evidence="1 2">
    <name type="scientific">Ixodes persulcatus</name>
    <name type="common">Taiga tick</name>
    <dbReference type="NCBI Taxonomy" id="34615"/>
    <lineage>
        <taxon>Eukaryota</taxon>
        <taxon>Metazoa</taxon>
        <taxon>Ecdysozoa</taxon>
        <taxon>Arthropoda</taxon>
        <taxon>Chelicerata</taxon>
        <taxon>Arachnida</taxon>
        <taxon>Acari</taxon>
        <taxon>Parasitiformes</taxon>
        <taxon>Ixodida</taxon>
        <taxon>Ixodoidea</taxon>
        <taxon>Ixodidae</taxon>
        <taxon>Ixodinae</taxon>
        <taxon>Ixodes</taxon>
    </lineage>
</organism>
<keyword evidence="2" id="KW-1185">Reference proteome</keyword>
<dbReference type="Proteomes" id="UP000805193">
    <property type="component" value="Unassembled WGS sequence"/>
</dbReference>
<comment type="caution">
    <text evidence="1">The sequence shown here is derived from an EMBL/GenBank/DDBJ whole genome shotgun (WGS) entry which is preliminary data.</text>
</comment>
<evidence type="ECO:0000313" key="2">
    <source>
        <dbReference type="Proteomes" id="UP000805193"/>
    </source>
</evidence>